<comment type="subcellular location">
    <subcellularLocation>
        <location evidence="2">Membrane</location>
        <topology evidence="2">Multi-pass membrane protein</topology>
    </subcellularLocation>
</comment>
<dbReference type="STRING" id="33097.A0A150GF93"/>
<keyword evidence="16" id="KW-1185">Reference proteome</keyword>
<keyword evidence="4" id="KW-0808">Transferase</keyword>
<keyword evidence="8" id="KW-0833">Ubl conjugation pathway</keyword>
<evidence type="ECO:0000256" key="9">
    <source>
        <dbReference type="ARBA" id="ARBA00022833"/>
    </source>
</evidence>
<evidence type="ECO:0000256" key="11">
    <source>
        <dbReference type="ARBA" id="ARBA00023136"/>
    </source>
</evidence>
<gene>
    <name evidence="15" type="ORF">GPECTOR_29g25</name>
</gene>
<evidence type="ECO:0000313" key="16">
    <source>
        <dbReference type="Proteomes" id="UP000075714"/>
    </source>
</evidence>
<dbReference type="InterPro" id="IPR013083">
    <property type="entry name" value="Znf_RING/FYVE/PHD"/>
</dbReference>
<feature type="transmembrane region" description="Helical" evidence="13">
    <location>
        <begin position="374"/>
        <end position="394"/>
    </location>
</feature>
<dbReference type="Proteomes" id="UP000075714">
    <property type="component" value="Unassembled WGS sequence"/>
</dbReference>
<dbReference type="GO" id="GO:0006511">
    <property type="term" value="P:ubiquitin-dependent protein catabolic process"/>
    <property type="evidence" value="ECO:0007669"/>
    <property type="project" value="TreeGrafter"/>
</dbReference>
<evidence type="ECO:0000256" key="4">
    <source>
        <dbReference type="ARBA" id="ARBA00022679"/>
    </source>
</evidence>
<proteinExistence type="predicted"/>
<protein>
    <recommendedName>
        <fullName evidence="3">RING-type E3 ubiquitin transferase</fullName>
        <ecNumber evidence="3">2.3.2.27</ecNumber>
    </recommendedName>
</protein>
<evidence type="ECO:0000256" key="10">
    <source>
        <dbReference type="ARBA" id="ARBA00022989"/>
    </source>
</evidence>
<dbReference type="OrthoDB" id="541985at2759"/>
<feature type="domain" description="RING-type" evidence="14">
    <location>
        <begin position="567"/>
        <end position="595"/>
    </location>
</feature>
<dbReference type="Gene3D" id="3.30.40.10">
    <property type="entry name" value="Zinc/RING finger domain, C3HC4 (zinc finger)"/>
    <property type="match status" value="1"/>
</dbReference>
<name>A0A150GF93_GONPE</name>
<comment type="catalytic activity">
    <reaction evidence="1">
        <text>S-ubiquitinyl-[E2 ubiquitin-conjugating enzyme]-L-cysteine + [acceptor protein]-L-lysine = [E2 ubiquitin-conjugating enzyme]-L-cysteine + N(6)-ubiquitinyl-[acceptor protein]-L-lysine.</text>
        <dbReference type="EC" id="2.3.2.27"/>
    </reaction>
</comment>
<evidence type="ECO:0000256" key="1">
    <source>
        <dbReference type="ARBA" id="ARBA00000900"/>
    </source>
</evidence>
<sequence>MDAAYNIKYTLRVSCITEATAPCPRPTPWKEECSGQGTCGMPPQGVARPALNRVCTCDAGLGDYGCQTPVPLLGDGGVASAVLDPGAWAFWQLRVPLPPQGVKPALLVELSRSSVGFGPALGGFGTNSSTTITQYGGDPVLVLMPKDADGSNRLPWFNDTLAYADLRSYFLQQNLHYVLTRDLTAAVNASGGTAAEYYVAVFNNDQRFSGNPTLHRGGTLCEGRLRNMTVSTSGEGSNGILAPGQWTFFVLSFDPRRFDYRTDVLAIQWVVNDGTADSPTAFANAYLTIDENAFPRNAQLDSDDPFRRGWQIFYSSLVLRSNPPQPLQMKGSDLKPGYNYVLGVYNSDYVRKMSFEYGLSVYVPSTSRTWLHPYMSVVLGVTASIILCLFMTLCRRLVQRYGWGPFRPRDPIQGNMTRIQVTQMAPRQQGVPSHILESLHTYQYTASKAEKEQLARSRRDHEQAQLQQQASLPRQASLRTQGSNPQPAATADHPPHGAEGHRCSESGCKSESTVVNPSIAAMAAAAAAPDPVLHAAGPIAATGAGTSAATDAAAPVNKIVDEDDEPQCTVCLCEYEEGERITQLPCKHEFHATCINK</sequence>
<evidence type="ECO:0000313" key="15">
    <source>
        <dbReference type="EMBL" id="KXZ48245.1"/>
    </source>
</evidence>
<evidence type="ECO:0000256" key="12">
    <source>
        <dbReference type="SAM" id="MobiDB-lite"/>
    </source>
</evidence>
<dbReference type="EC" id="2.3.2.27" evidence="3"/>
<evidence type="ECO:0000256" key="2">
    <source>
        <dbReference type="ARBA" id="ARBA00004141"/>
    </source>
</evidence>
<evidence type="ECO:0000256" key="13">
    <source>
        <dbReference type="SAM" id="Phobius"/>
    </source>
</evidence>
<dbReference type="GO" id="GO:0016020">
    <property type="term" value="C:membrane"/>
    <property type="evidence" value="ECO:0007669"/>
    <property type="project" value="UniProtKB-SubCell"/>
</dbReference>
<feature type="region of interest" description="Disordered" evidence="12">
    <location>
        <begin position="450"/>
        <end position="509"/>
    </location>
</feature>
<keyword evidence="10 13" id="KW-1133">Transmembrane helix</keyword>
<keyword evidence="9" id="KW-0862">Zinc</keyword>
<dbReference type="GO" id="GO:0061630">
    <property type="term" value="F:ubiquitin protein ligase activity"/>
    <property type="evidence" value="ECO:0007669"/>
    <property type="project" value="UniProtKB-EC"/>
</dbReference>
<feature type="compositionally biased region" description="Basic and acidic residues" evidence="12">
    <location>
        <begin position="450"/>
        <end position="463"/>
    </location>
</feature>
<dbReference type="InterPro" id="IPR001841">
    <property type="entry name" value="Znf_RING"/>
</dbReference>
<dbReference type="PANTHER" id="PTHR45977:SF4">
    <property type="entry name" value="RING-TYPE DOMAIN-CONTAINING PROTEIN"/>
    <property type="match status" value="1"/>
</dbReference>
<reference evidence="16" key="1">
    <citation type="journal article" date="2016" name="Nat. Commun.">
        <title>The Gonium pectorale genome demonstrates co-option of cell cycle regulation during the evolution of multicellularity.</title>
        <authorList>
            <person name="Hanschen E.R."/>
            <person name="Marriage T.N."/>
            <person name="Ferris P.J."/>
            <person name="Hamaji T."/>
            <person name="Toyoda A."/>
            <person name="Fujiyama A."/>
            <person name="Neme R."/>
            <person name="Noguchi H."/>
            <person name="Minakuchi Y."/>
            <person name="Suzuki M."/>
            <person name="Kawai-Toyooka H."/>
            <person name="Smith D.R."/>
            <person name="Sparks H."/>
            <person name="Anderson J."/>
            <person name="Bakaric R."/>
            <person name="Luria V."/>
            <person name="Karger A."/>
            <person name="Kirschner M.W."/>
            <person name="Durand P.M."/>
            <person name="Michod R.E."/>
            <person name="Nozaki H."/>
            <person name="Olson B.J."/>
        </authorList>
    </citation>
    <scope>NUCLEOTIDE SEQUENCE [LARGE SCALE GENOMIC DNA]</scope>
    <source>
        <strain evidence="16">NIES-2863</strain>
    </source>
</reference>
<organism evidence="15 16">
    <name type="scientific">Gonium pectorale</name>
    <name type="common">Green alga</name>
    <dbReference type="NCBI Taxonomy" id="33097"/>
    <lineage>
        <taxon>Eukaryota</taxon>
        <taxon>Viridiplantae</taxon>
        <taxon>Chlorophyta</taxon>
        <taxon>core chlorophytes</taxon>
        <taxon>Chlorophyceae</taxon>
        <taxon>CS clade</taxon>
        <taxon>Chlamydomonadales</taxon>
        <taxon>Volvocaceae</taxon>
        <taxon>Gonium</taxon>
    </lineage>
</organism>
<dbReference type="PANTHER" id="PTHR45977">
    <property type="entry name" value="TARGET OF ERK KINASE MPK-1"/>
    <property type="match status" value="1"/>
</dbReference>
<comment type="caution">
    <text evidence="15">The sequence shown here is derived from an EMBL/GenBank/DDBJ whole genome shotgun (WGS) entry which is preliminary data.</text>
</comment>
<evidence type="ECO:0000256" key="6">
    <source>
        <dbReference type="ARBA" id="ARBA00022723"/>
    </source>
</evidence>
<dbReference type="GO" id="GO:0016567">
    <property type="term" value="P:protein ubiquitination"/>
    <property type="evidence" value="ECO:0007669"/>
    <property type="project" value="TreeGrafter"/>
</dbReference>
<dbReference type="EMBL" id="LSYV01000030">
    <property type="protein sequence ID" value="KXZ48245.1"/>
    <property type="molecule type" value="Genomic_DNA"/>
</dbReference>
<evidence type="ECO:0000256" key="5">
    <source>
        <dbReference type="ARBA" id="ARBA00022692"/>
    </source>
</evidence>
<accession>A0A150GF93</accession>
<evidence type="ECO:0000259" key="14">
    <source>
        <dbReference type="Pfam" id="PF17123"/>
    </source>
</evidence>
<keyword evidence="5 13" id="KW-0812">Transmembrane</keyword>
<evidence type="ECO:0000256" key="8">
    <source>
        <dbReference type="ARBA" id="ARBA00022786"/>
    </source>
</evidence>
<keyword evidence="7" id="KW-0863">Zinc-finger</keyword>
<feature type="compositionally biased region" description="Polar residues" evidence="12">
    <location>
        <begin position="464"/>
        <end position="487"/>
    </location>
</feature>
<dbReference type="Pfam" id="PF17123">
    <property type="entry name" value="zf-RING_11"/>
    <property type="match status" value="1"/>
</dbReference>
<keyword evidence="11 13" id="KW-0472">Membrane</keyword>
<feature type="compositionally biased region" description="Basic and acidic residues" evidence="12">
    <location>
        <begin position="493"/>
        <end position="504"/>
    </location>
</feature>
<evidence type="ECO:0000256" key="7">
    <source>
        <dbReference type="ARBA" id="ARBA00022771"/>
    </source>
</evidence>
<dbReference type="SUPFAM" id="SSF57850">
    <property type="entry name" value="RING/U-box"/>
    <property type="match status" value="1"/>
</dbReference>
<dbReference type="AlphaFoldDB" id="A0A150GF93"/>
<keyword evidence="6" id="KW-0479">Metal-binding</keyword>
<dbReference type="GO" id="GO:0008270">
    <property type="term" value="F:zinc ion binding"/>
    <property type="evidence" value="ECO:0007669"/>
    <property type="project" value="UniProtKB-KW"/>
</dbReference>
<evidence type="ECO:0000256" key="3">
    <source>
        <dbReference type="ARBA" id="ARBA00012483"/>
    </source>
</evidence>